<name>A0AC60QHW9_IXOPE</name>
<accession>A0AC60QHW9</accession>
<organism evidence="1 2">
    <name type="scientific">Ixodes persulcatus</name>
    <name type="common">Taiga tick</name>
    <dbReference type="NCBI Taxonomy" id="34615"/>
    <lineage>
        <taxon>Eukaryota</taxon>
        <taxon>Metazoa</taxon>
        <taxon>Ecdysozoa</taxon>
        <taxon>Arthropoda</taxon>
        <taxon>Chelicerata</taxon>
        <taxon>Arachnida</taxon>
        <taxon>Acari</taxon>
        <taxon>Parasitiformes</taxon>
        <taxon>Ixodida</taxon>
        <taxon>Ixodoidea</taxon>
        <taxon>Ixodidae</taxon>
        <taxon>Ixodinae</taxon>
        <taxon>Ixodes</taxon>
    </lineage>
</organism>
<evidence type="ECO:0000313" key="2">
    <source>
        <dbReference type="Proteomes" id="UP000805193"/>
    </source>
</evidence>
<proteinExistence type="predicted"/>
<keyword evidence="2" id="KW-1185">Reference proteome</keyword>
<sequence>MRPAKASMIGSRAAPKVEAKEAEMASPVCWTRAAPSSAANDIIVDLIDEYNEIEEAPDVDVVLRTSGERRLSDFLLLQCNYSLIYFEEKHFPKFRLRDVWRVLLFSLTHSSALLHVKEKHWKRRTTRSSDCDSGRVLRQQRFLSWVEKERLEYLLRLSSDDTSTTEK</sequence>
<evidence type="ECO:0000313" key="1">
    <source>
        <dbReference type="EMBL" id="KAG0433843.1"/>
    </source>
</evidence>
<dbReference type="EMBL" id="JABSTQ010008997">
    <property type="protein sequence ID" value="KAG0433843.1"/>
    <property type="molecule type" value="Genomic_DNA"/>
</dbReference>
<dbReference type="Proteomes" id="UP000805193">
    <property type="component" value="Unassembled WGS sequence"/>
</dbReference>
<protein>
    <submittedName>
        <fullName evidence="1">Uncharacterized protein</fullName>
    </submittedName>
</protein>
<reference evidence="1 2" key="1">
    <citation type="journal article" date="2020" name="Cell">
        <title>Large-Scale Comparative Analyses of Tick Genomes Elucidate Their Genetic Diversity and Vector Capacities.</title>
        <authorList>
            <consortium name="Tick Genome and Microbiome Consortium (TIGMIC)"/>
            <person name="Jia N."/>
            <person name="Wang J."/>
            <person name="Shi W."/>
            <person name="Du L."/>
            <person name="Sun Y."/>
            <person name="Zhan W."/>
            <person name="Jiang J.F."/>
            <person name="Wang Q."/>
            <person name="Zhang B."/>
            <person name="Ji P."/>
            <person name="Bell-Sakyi L."/>
            <person name="Cui X.M."/>
            <person name="Yuan T.T."/>
            <person name="Jiang B.G."/>
            <person name="Yang W.F."/>
            <person name="Lam T.T."/>
            <person name="Chang Q.C."/>
            <person name="Ding S.J."/>
            <person name="Wang X.J."/>
            <person name="Zhu J.G."/>
            <person name="Ruan X.D."/>
            <person name="Zhao L."/>
            <person name="Wei J.T."/>
            <person name="Ye R.Z."/>
            <person name="Que T.C."/>
            <person name="Du C.H."/>
            <person name="Zhou Y.H."/>
            <person name="Cheng J.X."/>
            <person name="Dai P.F."/>
            <person name="Guo W.B."/>
            <person name="Han X.H."/>
            <person name="Huang E.J."/>
            <person name="Li L.F."/>
            <person name="Wei W."/>
            <person name="Gao Y.C."/>
            <person name="Liu J.Z."/>
            <person name="Shao H.Z."/>
            <person name="Wang X."/>
            <person name="Wang C.C."/>
            <person name="Yang T.C."/>
            <person name="Huo Q.B."/>
            <person name="Li W."/>
            <person name="Chen H.Y."/>
            <person name="Chen S.E."/>
            <person name="Zhou L.G."/>
            <person name="Ni X.B."/>
            <person name="Tian J.H."/>
            <person name="Sheng Y."/>
            <person name="Liu T."/>
            <person name="Pan Y.S."/>
            <person name="Xia L.Y."/>
            <person name="Li J."/>
            <person name="Zhao F."/>
            <person name="Cao W.C."/>
        </authorList>
    </citation>
    <scope>NUCLEOTIDE SEQUENCE [LARGE SCALE GENOMIC DNA]</scope>
    <source>
        <strain evidence="1">Iper-2018</strain>
    </source>
</reference>
<comment type="caution">
    <text evidence="1">The sequence shown here is derived from an EMBL/GenBank/DDBJ whole genome shotgun (WGS) entry which is preliminary data.</text>
</comment>
<gene>
    <name evidence="1" type="ORF">HPB47_019543</name>
</gene>